<keyword evidence="3" id="KW-1185">Reference proteome</keyword>
<accession>A0A8J2VPU4</accession>
<comment type="caution">
    <text evidence="2">The sequence shown here is derived from an EMBL/GenBank/DDBJ whole genome shotgun (WGS) entry which is preliminary data.</text>
</comment>
<keyword evidence="1" id="KW-0732">Signal</keyword>
<sequence length="162" mass="18960">MYWIFLAVIIQIHCWKGLEDGFKYERLHMFGLGRPLVNLRSENAYAYPEELVTKKQIYIRSPYRSIYQGVRSKRDHRVYNKKFLYPPRIRGHHIFCQGVFDCVLTHVSIETNASIPFILRGGVGYRHFTIAIRADPGEILSGRVKAYCNQNSTTPTPFIHRL</sequence>
<organism evidence="2 3">
    <name type="scientific">Danaus chrysippus</name>
    <name type="common">African queen</name>
    <dbReference type="NCBI Taxonomy" id="151541"/>
    <lineage>
        <taxon>Eukaryota</taxon>
        <taxon>Metazoa</taxon>
        <taxon>Ecdysozoa</taxon>
        <taxon>Arthropoda</taxon>
        <taxon>Hexapoda</taxon>
        <taxon>Insecta</taxon>
        <taxon>Pterygota</taxon>
        <taxon>Neoptera</taxon>
        <taxon>Endopterygota</taxon>
        <taxon>Lepidoptera</taxon>
        <taxon>Glossata</taxon>
        <taxon>Ditrysia</taxon>
        <taxon>Papilionoidea</taxon>
        <taxon>Nymphalidae</taxon>
        <taxon>Danainae</taxon>
        <taxon>Danaini</taxon>
        <taxon>Danaina</taxon>
        <taxon>Danaus</taxon>
        <taxon>Anosia</taxon>
    </lineage>
</organism>
<evidence type="ECO:0000313" key="3">
    <source>
        <dbReference type="Proteomes" id="UP000789524"/>
    </source>
</evidence>
<protein>
    <submittedName>
        <fullName evidence="2">(African queen) hypothetical protein</fullName>
    </submittedName>
</protein>
<dbReference type="OrthoDB" id="7343473at2759"/>
<name>A0A8J2VPU4_9NEOP</name>
<gene>
    <name evidence="2" type="ORF">DCHRY22_LOCUS1863</name>
</gene>
<evidence type="ECO:0000313" key="2">
    <source>
        <dbReference type="EMBL" id="CAG9560144.1"/>
    </source>
</evidence>
<dbReference type="Proteomes" id="UP000789524">
    <property type="component" value="Unassembled WGS sequence"/>
</dbReference>
<feature type="chain" id="PRO_5035195853" evidence="1">
    <location>
        <begin position="18"/>
        <end position="162"/>
    </location>
</feature>
<proteinExistence type="predicted"/>
<dbReference type="EMBL" id="CAKASE010000045">
    <property type="protein sequence ID" value="CAG9560144.1"/>
    <property type="molecule type" value="Genomic_DNA"/>
</dbReference>
<reference evidence="2" key="1">
    <citation type="submission" date="2021-09" db="EMBL/GenBank/DDBJ databases">
        <authorList>
            <person name="Martin H S."/>
        </authorList>
    </citation>
    <scope>NUCLEOTIDE SEQUENCE</scope>
</reference>
<evidence type="ECO:0000256" key="1">
    <source>
        <dbReference type="SAM" id="SignalP"/>
    </source>
</evidence>
<dbReference type="AlphaFoldDB" id="A0A8J2VPU4"/>
<feature type="signal peptide" evidence="1">
    <location>
        <begin position="1"/>
        <end position="17"/>
    </location>
</feature>